<dbReference type="AlphaFoldDB" id="A0A4U0XFF4"/>
<reference evidence="2 3" key="1">
    <citation type="submission" date="2017-03" db="EMBL/GenBank/DDBJ databases">
        <title>Genomes of endolithic fungi from Antarctica.</title>
        <authorList>
            <person name="Coleine C."/>
            <person name="Masonjones S."/>
            <person name="Stajich J.E."/>
        </authorList>
    </citation>
    <scope>NUCLEOTIDE SEQUENCE [LARGE SCALE GENOMIC DNA]</scope>
    <source>
        <strain evidence="2 3">CCFEE 5187</strain>
    </source>
</reference>
<keyword evidence="3" id="KW-1185">Reference proteome</keyword>
<evidence type="ECO:0008006" key="4">
    <source>
        <dbReference type="Google" id="ProtNLM"/>
    </source>
</evidence>
<dbReference type="EMBL" id="NAJN01000344">
    <property type="protein sequence ID" value="TKA74646.1"/>
    <property type="molecule type" value="Genomic_DNA"/>
</dbReference>
<feature type="compositionally biased region" description="Basic and acidic residues" evidence="1">
    <location>
        <begin position="603"/>
        <end position="615"/>
    </location>
</feature>
<dbReference type="Proteomes" id="UP000308768">
    <property type="component" value="Unassembled WGS sequence"/>
</dbReference>
<gene>
    <name evidence="2" type="ORF">B0A49_04903</name>
</gene>
<dbReference type="SUPFAM" id="SSF52047">
    <property type="entry name" value="RNI-like"/>
    <property type="match status" value="1"/>
</dbReference>
<name>A0A4U0XFF4_9PEZI</name>
<dbReference type="Gene3D" id="3.80.10.10">
    <property type="entry name" value="Ribonuclease Inhibitor"/>
    <property type="match status" value="1"/>
</dbReference>
<feature type="compositionally biased region" description="Polar residues" evidence="1">
    <location>
        <begin position="486"/>
        <end position="497"/>
    </location>
</feature>
<feature type="region of interest" description="Disordered" evidence="1">
    <location>
        <begin position="475"/>
        <end position="497"/>
    </location>
</feature>
<evidence type="ECO:0000313" key="3">
    <source>
        <dbReference type="Proteomes" id="UP000308768"/>
    </source>
</evidence>
<protein>
    <recommendedName>
        <fullName evidence="4">F-box domain-containing protein</fullName>
    </recommendedName>
</protein>
<dbReference type="OrthoDB" id="5405297at2759"/>
<dbReference type="STRING" id="331657.A0A4U0XFF4"/>
<proteinExistence type="predicted"/>
<dbReference type="InterPro" id="IPR032675">
    <property type="entry name" value="LRR_dom_sf"/>
</dbReference>
<evidence type="ECO:0000313" key="2">
    <source>
        <dbReference type="EMBL" id="TKA74646.1"/>
    </source>
</evidence>
<comment type="caution">
    <text evidence="2">The sequence shown here is derived from an EMBL/GenBank/DDBJ whole genome shotgun (WGS) entry which is preliminary data.</text>
</comment>
<organism evidence="2 3">
    <name type="scientific">Cryomyces minteri</name>
    <dbReference type="NCBI Taxonomy" id="331657"/>
    <lineage>
        <taxon>Eukaryota</taxon>
        <taxon>Fungi</taxon>
        <taxon>Dikarya</taxon>
        <taxon>Ascomycota</taxon>
        <taxon>Pezizomycotina</taxon>
        <taxon>Dothideomycetes</taxon>
        <taxon>Dothideomycetes incertae sedis</taxon>
        <taxon>Cryomyces</taxon>
    </lineage>
</organism>
<feature type="region of interest" description="Disordered" evidence="1">
    <location>
        <begin position="538"/>
        <end position="615"/>
    </location>
</feature>
<accession>A0A4U0XFF4</accession>
<evidence type="ECO:0000256" key="1">
    <source>
        <dbReference type="SAM" id="MobiDB-lite"/>
    </source>
</evidence>
<dbReference type="Gene3D" id="1.20.1280.50">
    <property type="match status" value="1"/>
</dbReference>
<sequence>MGFLKHFRSKSKLKEAAVSKSPSPRSAQPARYGRDFTARLGEEELERIFGFVCPHALDDTYESSERSMIGDGCMLCDLRDLANCTRVCLKWYQVAQKLLYGSVRIDAVHYCELEEILSEKRHRKSFMGKHGEPIDAPTIRLQLLSQTVRNSPGLASQVKLLKLPYMTRETCKADLARTVSVLPNLRYVDLPEGFYTGDASSHTLRQELHARCPDIRRMKYNSGSEPALELLTHRHWQSLETLELSEIAVEPSTLRSVLGYLPTLQALKIADLAWLDDQIFASAPSLPEFPALHSLSLENTPRITAEGLRTYLSTPHVREVFSSLSLRTTGVTIPDLGTVLWAATHLHDLSIIETVTRSLPLTKPLSSLTSISLRTMHFEITSDESVHGLQKPAESYYQYLVQSLHSNSLPALEELYVRDPDFPELMLLAPPMPTFAGDSPQRSDSPTACFNQTLCVYSKGLDELDWVHTSLTPSPIHSRGRRGSMLSVSSGRPMSSYSASRGLGPQWAMGGEARRSVIVGNGFGGFLAVPQDELPSSLGRMSLSGTGGGSEWPSPGNAHAHARQGSTSSSFGGQSGGSGSLRGMSASWLKPPPSIAGSAGSGGHERRGSRHDLWR</sequence>